<organism evidence="1 2">
    <name type="scientific">Desulfamplus magnetovallimortis</name>
    <dbReference type="NCBI Taxonomy" id="1246637"/>
    <lineage>
        <taxon>Bacteria</taxon>
        <taxon>Pseudomonadati</taxon>
        <taxon>Thermodesulfobacteriota</taxon>
        <taxon>Desulfobacteria</taxon>
        <taxon>Desulfobacterales</taxon>
        <taxon>Desulfobacteraceae</taxon>
        <taxon>Desulfamplus</taxon>
    </lineage>
</organism>
<sequence length="276" mass="31022">MIIRSEIKSNYTCIPNSLLNDSSLSCKAKCLLIQLLSKPNNWNLNINYLASQNKEGKYSVRTGIDELIEAGYIHKIITRDNGRFVATEYLIYDVPVSHDQAMQDGKIDISKHPYPKNQTLTNTDILTSTDGNNCCTDEPELEPEVITPPEQQQQFAPAISEKQYLLDLLPERFRTPIVESYISRAISNHDLDTVKDAVKYSVANVKGGHLQFKSFLDKCLRGKWSEGYSASLNFSNVNVSWDTGKFPNGSFTGSRQMDSNVFAAAQFMASMEDVRS</sequence>
<evidence type="ECO:0000313" key="2">
    <source>
        <dbReference type="Proteomes" id="UP000191931"/>
    </source>
</evidence>
<protein>
    <submittedName>
        <fullName evidence="1">Uncharacterized protein</fullName>
    </submittedName>
</protein>
<dbReference type="EMBL" id="FWEV01000147">
    <property type="protein sequence ID" value="SLM30552.1"/>
    <property type="molecule type" value="Genomic_DNA"/>
</dbReference>
<reference evidence="1 2" key="1">
    <citation type="submission" date="2017-03" db="EMBL/GenBank/DDBJ databases">
        <authorList>
            <person name="Afonso C.L."/>
            <person name="Miller P.J."/>
            <person name="Scott M.A."/>
            <person name="Spackman E."/>
            <person name="Goraichik I."/>
            <person name="Dimitrov K.M."/>
            <person name="Suarez D.L."/>
            <person name="Swayne D.E."/>
        </authorList>
    </citation>
    <scope>NUCLEOTIDE SEQUENCE [LARGE SCALE GENOMIC DNA]</scope>
    <source>
        <strain evidence="1">PRJEB14757</strain>
    </source>
</reference>
<dbReference type="Proteomes" id="UP000191931">
    <property type="component" value="Unassembled WGS sequence"/>
</dbReference>
<dbReference type="OrthoDB" id="5418093at2"/>
<name>A0A1W1HDT9_9BACT</name>
<evidence type="ECO:0000313" key="1">
    <source>
        <dbReference type="EMBL" id="SLM30552.1"/>
    </source>
</evidence>
<dbReference type="AlphaFoldDB" id="A0A1W1HDT9"/>
<dbReference type="STRING" id="1246637.MTBBW1_2300024"/>
<proteinExistence type="predicted"/>
<dbReference type="RefSeq" id="WP_080808712.1">
    <property type="nucleotide sequence ID" value="NZ_LT828562.1"/>
</dbReference>
<accession>A0A1W1HDT9</accession>
<gene>
    <name evidence="1" type="ORF">MTBBW1_2300024</name>
</gene>
<keyword evidence="2" id="KW-1185">Reference proteome</keyword>